<evidence type="ECO:0000313" key="2">
    <source>
        <dbReference type="EMBL" id="CAK1545803.1"/>
    </source>
</evidence>
<evidence type="ECO:0000313" key="3">
    <source>
        <dbReference type="Proteomes" id="UP001497472"/>
    </source>
</evidence>
<proteinExistence type="inferred from homology"/>
<dbReference type="Proteomes" id="UP001497472">
    <property type="component" value="Unassembled WGS sequence"/>
</dbReference>
<name>A0AAV1J8P0_9NEOP</name>
<dbReference type="PANTHER" id="PTHR11937">
    <property type="entry name" value="ACTIN"/>
    <property type="match status" value="1"/>
</dbReference>
<dbReference type="InterPro" id="IPR004000">
    <property type="entry name" value="Actin"/>
</dbReference>
<dbReference type="Pfam" id="PF00022">
    <property type="entry name" value="Actin"/>
    <property type="match status" value="1"/>
</dbReference>
<comment type="caution">
    <text evidence="2">The sequence shown here is derived from an EMBL/GenBank/DDBJ whole genome shotgun (WGS) entry which is preliminary data.</text>
</comment>
<dbReference type="Gene3D" id="3.90.640.10">
    <property type="entry name" value="Actin, Chain A, domain 4"/>
    <property type="match status" value="1"/>
</dbReference>
<organism evidence="2 3">
    <name type="scientific">Leptosia nina</name>
    <dbReference type="NCBI Taxonomy" id="320188"/>
    <lineage>
        <taxon>Eukaryota</taxon>
        <taxon>Metazoa</taxon>
        <taxon>Ecdysozoa</taxon>
        <taxon>Arthropoda</taxon>
        <taxon>Hexapoda</taxon>
        <taxon>Insecta</taxon>
        <taxon>Pterygota</taxon>
        <taxon>Neoptera</taxon>
        <taxon>Endopterygota</taxon>
        <taxon>Lepidoptera</taxon>
        <taxon>Glossata</taxon>
        <taxon>Ditrysia</taxon>
        <taxon>Papilionoidea</taxon>
        <taxon>Pieridae</taxon>
        <taxon>Pierinae</taxon>
        <taxon>Leptosia</taxon>
    </lineage>
</organism>
<evidence type="ECO:0000256" key="1">
    <source>
        <dbReference type="RuleBase" id="RU000487"/>
    </source>
</evidence>
<dbReference type="SMART" id="SM00268">
    <property type="entry name" value="ACTIN"/>
    <property type="match status" value="1"/>
</dbReference>
<accession>A0AAV1J8P0</accession>
<dbReference type="SUPFAM" id="SSF53067">
    <property type="entry name" value="Actin-like ATPase domain"/>
    <property type="match status" value="2"/>
</dbReference>
<dbReference type="EMBL" id="CAVLEF010000007">
    <property type="protein sequence ID" value="CAK1545803.1"/>
    <property type="molecule type" value="Genomic_DNA"/>
</dbReference>
<dbReference type="CDD" id="cd10207">
    <property type="entry name" value="ASKHA_NBD_Arp10"/>
    <property type="match status" value="1"/>
</dbReference>
<dbReference type="AlphaFoldDB" id="A0AAV1J8P0"/>
<reference evidence="2 3" key="1">
    <citation type="submission" date="2023-11" db="EMBL/GenBank/DDBJ databases">
        <authorList>
            <person name="Okamura Y."/>
        </authorList>
    </citation>
    <scope>NUCLEOTIDE SEQUENCE [LARGE SCALE GENOMIC DNA]</scope>
</reference>
<gene>
    <name evidence="2" type="ORF">LNINA_LOCUS5419</name>
</gene>
<keyword evidence="3" id="KW-1185">Reference proteome</keyword>
<protein>
    <recommendedName>
        <fullName evidence="4">Actin-related protein 10</fullName>
    </recommendedName>
</protein>
<comment type="similarity">
    <text evidence="1">Belongs to the actin family.</text>
</comment>
<evidence type="ECO:0008006" key="4">
    <source>
        <dbReference type="Google" id="ProtNLM"/>
    </source>
</evidence>
<dbReference type="InterPro" id="IPR043129">
    <property type="entry name" value="ATPase_NBD"/>
</dbReference>
<dbReference type="Gene3D" id="3.30.420.40">
    <property type="match status" value="2"/>
</dbReference>
<sequence length="376" mass="41765">MTLYEGIALIQEKQAVVLDLGTDYTKFGFTGEAAPRCIIPSQFWCTKDRRYKRVHHYNSTEELYENLVQMLHLLYFRHVLVNPKERKVVVVESLLTTTQFRETLAKVLFMHYEVSGVTWWDSARACAATLGTPIVLVVNIGAKEAEVVAVVHGVPVVHAIQSEPLGAQTLHDNLARMLDEDNNAQLNLEPSVIEDIKVRTCFVPGRQLVAQLGGQCSSVRSVQYPRASGALTVSGRARALAAEPLFDRDREQASLPDAVLRCIRSCPIDTRRALAENVLVTGGGAALPGLKARLACELRHLVSQDPYKDSLHVAKFKFHSSPCEDNVCAWVGGALCGAADWGVRAAPRDQYLREPRLRDWACLLHNTPPDHHHHCP</sequence>